<protein>
    <submittedName>
        <fullName evidence="1">Uncharacterized protein</fullName>
    </submittedName>
</protein>
<name>A0A2P2P1U6_RHIMU</name>
<accession>A0A2P2P1U6</accession>
<organism evidence="1">
    <name type="scientific">Rhizophora mucronata</name>
    <name type="common">Asiatic mangrove</name>
    <dbReference type="NCBI Taxonomy" id="61149"/>
    <lineage>
        <taxon>Eukaryota</taxon>
        <taxon>Viridiplantae</taxon>
        <taxon>Streptophyta</taxon>
        <taxon>Embryophyta</taxon>
        <taxon>Tracheophyta</taxon>
        <taxon>Spermatophyta</taxon>
        <taxon>Magnoliopsida</taxon>
        <taxon>eudicotyledons</taxon>
        <taxon>Gunneridae</taxon>
        <taxon>Pentapetalae</taxon>
        <taxon>rosids</taxon>
        <taxon>fabids</taxon>
        <taxon>Malpighiales</taxon>
        <taxon>Rhizophoraceae</taxon>
        <taxon>Rhizophora</taxon>
    </lineage>
</organism>
<dbReference type="EMBL" id="GGEC01068213">
    <property type="protein sequence ID" value="MBX48697.1"/>
    <property type="molecule type" value="Transcribed_RNA"/>
</dbReference>
<dbReference type="AlphaFoldDB" id="A0A2P2P1U6"/>
<reference evidence="1" key="1">
    <citation type="submission" date="2018-02" db="EMBL/GenBank/DDBJ databases">
        <title>Rhizophora mucronata_Transcriptome.</title>
        <authorList>
            <person name="Meera S.P."/>
            <person name="Sreeshan A."/>
            <person name="Augustine A."/>
        </authorList>
    </citation>
    <scope>NUCLEOTIDE SEQUENCE</scope>
    <source>
        <tissue evidence="1">Leaf</tissue>
    </source>
</reference>
<evidence type="ECO:0000313" key="1">
    <source>
        <dbReference type="EMBL" id="MBX48697.1"/>
    </source>
</evidence>
<proteinExistence type="predicted"/>
<sequence>MLQSRTNVDQDWAVTGICNTNTHLQMQI</sequence>